<evidence type="ECO:0000256" key="7">
    <source>
        <dbReference type="ARBA" id="ARBA00023134"/>
    </source>
</evidence>
<protein>
    <recommendedName>
        <fullName evidence="8 10">Adenylosuccinate synthetase</fullName>
        <shortName evidence="8">AMPSase</shortName>
        <shortName evidence="8">AdSS</shortName>
        <ecNumber evidence="8 10">6.3.4.4</ecNumber>
    </recommendedName>
    <alternativeName>
        <fullName evidence="8">IMP--aspartate ligase</fullName>
    </alternativeName>
</protein>
<dbReference type="InterPro" id="IPR027417">
    <property type="entry name" value="P-loop_NTPase"/>
</dbReference>
<feature type="active site" description="Proton acceptor" evidence="8">
    <location>
        <position position="13"/>
    </location>
</feature>
<dbReference type="GO" id="GO:0000287">
    <property type="term" value="F:magnesium ion binding"/>
    <property type="evidence" value="ECO:0007669"/>
    <property type="project" value="UniProtKB-UniRule"/>
</dbReference>
<organism evidence="11">
    <name type="scientific">Vecturithrix granuli</name>
    <dbReference type="NCBI Taxonomy" id="1499967"/>
    <lineage>
        <taxon>Bacteria</taxon>
        <taxon>Candidatus Moduliflexota</taxon>
        <taxon>Candidatus Vecturitrichia</taxon>
        <taxon>Candidatus Vecturitrichales</taxon>
        <taxon>Candidatus Vecturitrichaceae</taxon>
        <taxon>Candidatus Vecturithrix</taxon>
    </lineage>
</organism>
<evidence type="ECO:0000256" key="5">
    <source>
        <dbReference type="ARBA" id="ARBA00022755"/>
    </source>
</evidence>
<proteinExistence type="inferred from homology"/>
<reference evidence="11" key="1">
    <citation type="journal article" date="2015" name="PeerJ">
        <title>First genomic representation of candidate bacterial phylum KSB3 points to enhanced environmental sensing as a trigger of wastewater bulking.</title>
        <authorList>
            <person name="Sekiguchi Y."/>
            <person name="Ohashi A."/>
            <person name="Parks D.H."/>
            <person name="Yamauchi T."/>
            <person name="Tyson G.W."/>
            <person name="Hugenholtz P."/>
        </authorList>
    </citation>
    <scope>NUCLEOTIDE SEQUENCE [LARGE SCALE GENOMIC DNA]</scope>
</reference>
<feature type="binding site" evidence="8">
    <location>
        <begin position="40"/>
        <end position="42"/>
    </location>
    <ligand>
        <name>GTP</name>
        <dbReference type="ChEBI" id="CHEBI:37565"/>
    </ligand>
</feature>
<dbReference type="PANTHER" id="PTHR11846">
    <property type="entry name" value="ADENYLOSUCCINATE SYNTHETASE"/>
    <property type="match status" value="1"/>
</dbReference>
<feature type="active site" evidence="9">
    <location>
        <position position="141"/>
    </location>
</feature>
<comment type="similarity">
    <text evidence="8 10">Belongs to the adenylosuccinate synthetase family.</text>
</comment>
<keyword evidence="5 8" id="KW-0658">Purine biosynthesis</keyword>
<dbReference type="FunFam" id="1.10.300.10:FF:000001">
    <property type="entry name" value="Adenylosuccinate synthetase"/>
    <property type="match status" value="1"/>
</dbReference>
<dbReference type="EC" id="6.3.4.4" evidence="8 10"/>
<dbReference type="InterPro" id="IPR042109">
    <property type="entry name" value="Adenylosuccinate_synth_dom1"/>
</dbReference>
<feature type="binding site" description="in other chain" evidence="8">
    <location>
        <position position="302"/>
    </location>
    <ligand>
        <name>IMP</name>
        <dbReference type="ChEBI" id="CHEBI:58053"/>
        <note>ligand shared between dimeric partners</note>
    </ligand>
</feature>
<evidence type="ECO:0000256" key="1">
    <source>
        <dbReference type="ARBA" id="ARBA00011738"/>
    </source>
</evidence>
<dbReference type="CDD" id="cd03108">
    <property type="entry name" value="AdSS"/>
    <property type="match status" value="1"/>
</dbReference>
<keyword evidence="4 8" id="KW-0547">Nucleotide-binding</keyword>
<dbReference type="Gene3D" id="3.40.440.10">
    <property type="entry name" value="Adenylosuccinate Synthetase, subunit A, domain 1"/>
    <property type="match status" value="1"/>
</dbReference>
<dbReference type="EMBL" id="DF820463">
    <property type="protein sequence ID" value="GAK55418.1"/>
    <property type="molecule type" value="Genomic_DNA"/>
</dbReference>
<dbReference type="Gene3D" id="1.10.300.10">
    <property type="entry name" value="Adenylosuccinate Synthetase, subunit A, domain 2"/>
    <property type="match status" value="1"/>
</dbReference>
<dbReference type="GO" id="GO:0046040">
    <property type="term" value="P:IMP metabolic process"/>
    <property type="evidence" value="ECO:0007669"/>
    <property type="project" value="TreeGrafter"/>
</dbReference>
<dbReference type="InterPro" id="IPR033128">
    <property type="entry name" value="Adenylosuccin_syn_Lys_AS"/>
</dbReference>
<feature type="active site" description="Proton donor" evidence="8">
    <location>
        <position position="41"/>
    </location>
</feature>
<feature type="binding site" evidence="8">
    <location>
        <position position="304"/>
    </location>
    <ligand>
        <name>GTP</name>
        <dbReference type="ChEBI" id="CHEBI:37565"/>
    </ligand>
</feature>
<keyword evidence="12" id="KW-1185">Reference proteome</keyword>
<gene>
    <name evidence="8" type="primary">purA</name>
    <name evidence="11" type="ORF">U27_02251</name>
</gene>
<dbReference type="HAMAP" id="MF_00011">
    <property type="entry name" value="Adenylosucc_synth"/>
    <property type="match status" value="1"/>
</dbReference>
<dbReference type="FunFam" id="3.90.170.10:FF:000001">
    <property type="entry name" value="Adenylosuccinate synthetase"/>
    <property type="match status" value="1"/>
</dbReference>
<dbReference type="HOGENOM" id="CLU_029848_0_0_0"/>
<feature type="binding site" evidence="8">
    <location>
        <begin position="412"/>
        <end position="414"/>
    </location>
    <ligand>
        <name>GTP</name>
        <dbReference type="ChEBI" id="CHEBI:37565"/>
    </ligand>
</feature>
<feature type="binding site" description="in other chain" evidence="8">
    <location>
        <position position="238"/>
    </location>
    <ligand>
        <name>IMP</name>
        <dbReference type="ChEBI" id="CHEBI:58053"/>
        <note>ligand shared between dimeric partners</note>
    </ligand>
</feature>
<keyword evidence="7 8" id="KW-0342">GTP-binding</keyword>
<dbReference type="STRING" id="1499967.U27_02251"/>
<comment type="subcellular location">
    <subcellularLocation>
        <location evidence="8">Cytoplasm</location>
    </subcellularLocation>
</comment>
<dbReference type="AlphaFoldDB" id="A0A0S6WAU1"/>
<feature type="binding site" evidence="8">
    <location>
        <begin position="298"/>
        <end position="304"/>
    </location>
    <ligand>
        <name>substrate</name>
    </ligand>
</feature>
<feature type="binding site" evidence="8">
    <location>
        <position position="144"/>
    </location>
    <ligand>
        <name>IMP</name>
        <dbReference type="ChEBI" id="CHEBI:58053"/>
        <note>ligand shared between dimeric partners</note>
    </ligand>
</feature>
<sequence>MATLVILGLQWGDEGKGKIVDMLAERFDVVARYQGGHNAGHTVTIDDQKFVLHLIPSGILHADTQCVIGNGVVIDPAAFFQEIDELQQRGLDDIPGRLFVSARAHVIMPYHRVLDRIREESRGVKKIGTTGRGIGPTYESKMGRTGIVIADLLNETVFREKLHTALDAIKQICGENFPELAYEPMGSTYLNYGDQLRPYIVDCSLFLRQAVKKGKRILCEGAQGAMLDVDHGTYPYVTSSSACAGGVCTGLGLGPTQINFVLGVIKAYTTRVGEGPFPTELFDDDGKVLRERGNEYGATTGRPRRCGWFDAVVGRYAVRINDAHALSVMKIDVLDPFPKIKICTGYRYRNDVITELPMAPDALAACEPIYEEHDGWQQSTVGVEQYDELPPKAKAYLNRIAELLETDIAIISTGPKRRQTIINEKSATFLHLESQ</sequence>
<evidence type="ECO:0000256" key="6">
    <source>
        <dbReference type="ARBA" id="ARBA00022842"/>
    </source>
</evidence>
<dbReference type="NCBIfam" id="TIGR00184">
    <property type="entry name" value="purA"/>
    <property type="match status" value="1"/>
</dbReference>
<comment type="function">
    <text evidence="8">Plays an important role in the de novo pathway of purine nucleotide biosynthesis. Catalyzes the first committed step in the biosynthesis of AMP from IMP.</text>
</comment>
<dbReference type="UniPathway" id="UPA00075">
    <property type="reaction ID" value="UER00335"/>
</dbReference>
<feature type="binding site" description="in other chain" evidence="8">
    <location>
        <begin position="38"/>
        <end position="41"/>
    </location>
    <ligand>
        <name>IMP</name>
        <dbReference type="ChEBI" id="CHEBI:58053"/>
        <note>ligand shared between dimeric partners</note>
    </ligand>
</feature>
<feature type="binding site" evidence="8">
    <location>
        <begin position="330"/>
        <end position="332"/>
    </location>
    <ligand>
        <name>GTP</name>
        <dbReference type="ChEBI" id="CHEBI:37565"/>
    </ligand>
</feature>
<dbReference type="Proteomes" id="UP000030661">
    <property type="component" value="Unassembled WGS sequence"/>
</dbReference>
<dbReference type="NCBIfam" id="NF002223">
    <property type="entry name" value="PRK01117.1"/>
    <property type="match status" value="1"/>
</dbReference>
<dbReference type="GO" id="GO:0005737">
    <property type="term" value="C:cytoplasm"/>
    <property type="evidence" value="ECO:0007669"/>
    <property type="project" value="UniProtKB-SubCell"/>
</dbReference>
<dbReference type="eggNOG" id="COG0104">
    <property type="taxonomic scope" value="Bacteria"/>
</dbReference>
<keyword evidence="8" id="KW-0963">Cytoplasm</keyword>
<evidence type="ECO:0000256" key="10">
    <source>
        <dbReference type="RuleBase" id="RU000520"/>
    </source>
</evidence>
<evidence type="ECO:0000256" key="9">
    <source>
        <dbReference type="PROSITE-ProRule" id="PRU10134"/>
    </source>
</evidence>
<accession>A0A0S6WAU1</accession>
<keyword evidence="2 8" id="KW-0436">Ligase</keyword>
<feature type="binding site" description="in other chain" evidence="8">
    <location>
        <position position="223"/>
    </location>
    <ligand>
        <name>IMP</name>
        <dbReference type="ChEBI" id="CHEBI:58053"/>
        <note>ligand shared between dimeric partners</note>
    </ligand>
</feature>
<evidence type="ECO:0000256" key="8">
    <source>
        <dbReference type="HAMAP-Rule" id="MF_00011"/>
    </source>
</evidence>
<dbReference type="PROSITE" id="PS01266">
    <property type="entry name" value="ADENYLOSUCCIN_SYN_1"/>
    <property type="match status" value="1"/>
</dbReference>
<evidence type="ECO:0000256" key="4">
    <source>
        <dbReference type="ARBA" id="ARBA00022741"/>
    </source>
</evidence>
<dbReference type="Pfam" id="PF00709">
    <property type="entry name" value="Adenylsucc_synt"/>
    <property type="match status" value="1"/>
</dbReference>
<comment type="pathway">
    <text evidence="8 10">Purine metabolism; AMP biosynthesis via de novo pathway; AMP from IMP: step 1/2.</text>
</comment>
<dbReference type="SMART" id="SM00788">
    <property type="entry name" value="Adenylsucc_synt"/>
    <property type="match status" value="1"/>
</dbReference>
<evidence type="ECO:0000256" key="3">
    <source>
        <dbReference type="ARBA" id="ARBA00022723"/>
    </source>
</evidence>
<feature type="binding site" description="in other chain" evidence="8">
    <location>
        <begin position="13"/>
        <end position="16"/>
    </location>
    <ligand>
        <name>IMP</name>
        <dbReference type="ChEBI" id="CHEBI:58053"/>
        <note>ligand shared between dimeric partners</note>
    </ligand>
</feature>
<dbReference type="InterPro" id="IPR001114">
    <property type="entry name" value="Adenylosuccinate_synthetase"/>
</dbReference>
<dbReference type="PANTHER" id="PTHR11846:SF0">
    <property type="entry name" value="ADENYLOSUCCINATE SYNTHETASE"/>
    <property type="match status" value="1"/>
</dbReference>
<comment type="subunit">
    <text evidence="1 8">Homodimer.</text>
</comment>
<feature type="binding site" description="in other chain" evidence="8">
    <location>
        <position position="130"/>
    </location>
    <ligand>
        <name>IMP</name>
        <dbReference type="ChEBI" id="CHEBI:58053"/>
        <note>ligand shared between dimeric partners</note>
    </ligand>
</feature>
<feature type="binding site" evidence="8">
    <location>
        <position position="13"/>
    </location>
    <ligand>
        <name>Mg(2+)</name>
        <dbReference type="ChEBI" id="CHEBI:18420"/>
    </ligand>
</feature>
<dbReference type="GO" id="GO:0005525">
    <property type="term" value="F:GTP binding"/>
    <property type="evidence" value="ECO:0007669"/>
    <property type="project" value="UniProtKB-UniRule"/>
</dbReference>
<dbReference type="InterPro" id="IPR018220">
    <property type="entry name" value="Adenylosuccin_syn_GTP-bd"/>
</dbReference>
<comment type="catalytic activity">
    <reaction evidence="8 10">
        <text>IMP + L-aspartate + GTP = N(6)-(1,2-dicarboxyethyl)-AMP + GDP + phosphate + 2 H(+)</text>
        <dbReference type="Rhea" id="RHEA:15753"/>
        <dbReference type="ChEBI" id="CHEBI:15378"/>
        <dbReference type="ChEBI" id="CHEBI:29991"/>
        <dbReference type="ChEBI" id="CHEBI:37565"/>
        <dbReference type="ChEBI" id="CHEBI:43474"/>
        <dbReference type="ChEBI" id="CHEBI:57567"/>
        <dbReference type="ChEBI" id="CHEBI:58053"/>
        <dbReference type="ChEBI" id="CHEBI:58189"/>
        <dbReference type="EC" id="6.3.4.4"/>
    </reaction>
</comment>
<dbReference type="InterPro" id="IPR042111">
    <property type="entry name" value="Adenylosuccinate_synth_dom3"/>
</dbReference>
<name>A0A0S6WAU1_VECG1</name>
<dbReference type="SUPFAM" id="SSF52540">
    <property type="entry name" value="P-loop containing nucleoside triphosphate hydrolases"/>
    <property type="match status" value="1"/>
</dbReference>
<evidence type="ECO:0000313" key="12">
    <source>
        <dbReference type="Proteomes" id="UP000030661"/>
    </source>
</evidence>
<dbReference type="GO" id="GO:0044208">
    <property type="term" value="P:'de novo' AMP biosynthetic process"/>
    <property type="evidence" value="ECO:0007669"/>
    <property type="project" value="UniProtKB-UniRule"/>
</dbReference>
<feature type="binding site" evidence="8">
    <location>
        <position position="40"/>
    </location>
    <ligand>
        <name>Mg(2+)</name>
        <dbReference type="ChEBI" id="CHEBI:18420"/>
    </ligand>
</feature>
<comment type="cofactor">
    <cofactor evidence="8">
        <name>Mg(2+)</name>
        <dbReference type="ChEBI" id="CHEBI:18420"/>
    </cofactor>
    <text evidence="8">Binds 1 Mg(2+) ion per subunit.</text>
</comment>
<evidence type="ECO:0000256" key="2">
    <source>
        <dbReference type="ARBA" id="ARBA00022598"/>
    </source>
</evidence>
<dbReference type="PROSITE" id="PS00513">
    <property type="entry name" value="ADENYLOSUCCIN_SYN_2"/>
    <property type="match status" value="1"/>
</dbReference>
<evidence type="ECO:0000313" key="11">
    <source>
        <dbReference type="EMBL" id="GAK55418.1"/>
    </source>
</evidence>
<feature type="binding site" evidence="8">
    <location>
        <begin position="12"/>
        <end position="18"/>
    </location>
    <ligand>
        <name>GTP</name>
        <dbReference type="ChEBI" id="CHEBI:37565"/>
    </ligand>
</feature>
<dbReference type="Gene3D" id="3.90.170.10">
    <property type="entry name" value="Adenylosuccinate Synthetase, subunit A, domain 3"/>
    <property type="match status" value="1"/>
</dbReference>
<keyword evidence="6 8" id="KW-0460">Magnesium</keyword>
<dbReference type="InterPro" id="IPR042110">
    <property type="entry name" value="Adenylosuccinate_synth_dom2"/>
</dbReference>
<keyword evidence="3 8" id="KW-0479">Metal-binding</keyword>
<dbReference type="GO" id="GO:0004019">
    <property type="term" value="F:adenylosuccinate synthase activity"/>
    <property type="evidence" value="ECO:0007669"/>
    <property type="project" value="UniProtKB-UniRule"/>
</dbReference>